<dbReference type="Proteomes" id="UP000828390">
    <property type="component" value="Unassembled WGS sequence"/>
</dbReference>
<organism evidence="1 2">
    <name type="scientific">Dreissena polymorpha</name>
    <name type="common">Zebra mussel</name>
    <name type="synonym">Mytilus polymorpha</name>
    <dbReference type="NCBI Taxonomy" id="45954"/>
    <lineage>
        <taxon>Eukaryota</taxon>
        <taxon>Metazoa</taxon>
        <taxon>Spiralia</taxon>
        <taxon>Lophotrochozoa</taxon>
        <taxon>Mollusca</taxon>
        <taxon>Bivalvia</taxon>
        <taxon>Autobranchia</taxon>
        <taxon>Heteroconchia</taxon>
        <taxon>Euheterodonta</taxon>
        <taxon>Imparidentia</taxon>
        <taxon>Neoheterodontei</taxon>
        <taxon>Myida</taxon>
        <taxon>Dreissenoidea</taxon>
        <taxon>Dreissenidae</taxon>
        <taxon>Dreissena</taxon>
    </lineage>
</organism>
<protein>
    <submittedName>
        <fullName evidence="1">Uncharacterized protein</fullName>
    </submittedName>
</protein>
<keyword evidence="2" id="KW-1185">Reference proteome</keyword>
<dbReference type="EMBL" id="JAIWYP010000004">
    <property type="protein sequence ID" value="KAH3833968.1"/>
    <property type="molecule type" value="Genomic_DNA"/>
</dbReference>
<reference evidence="1" key="1">
    <citation type="journal article" date="2019" name="bioRxiv">
        <title>The Genome of the Zebra Mussel, Dreissena polymorpha: A Resource for Invasive Species Research.</title>
        <authorList>
            <person name="McCartney M.A."/>
            <person name="Auch B."/>
            <person name="Kono T."/>
            <person name="Mallez S."/>
            <person name="Zhang Y."/>
            <person name="Obille A."/>
            <person name="Becker A."/>
            <person name="Abrahante J.E."/>
            <person name="Garbe J."/>
            <person name="Badalamenti J.P."/>
            <person name="Herman A."/>
            <person name="Mangelson H."/>
            <person name="Liachko I."/>
            <person name="Sullivan S."/>
            <person name="Sone E.D."/>
            <person name="Koren S."/>
            <person name="Silverstein K.A.T."/>
            <person name="Beckman K.B."/>
            <person name="Gohl D.M."/>
        </authorList>
    </citation>
    <scope>NUCLEOTIDE SEQUENCE</scope>
    <source>
        <strain evidence="1">Duluth1</strain>
        <tissue evidence="1">Whole animal</tissue>
    </source>
</reference>
<name>A0A9D4QJM8_DREPO</name>
<comment type="caution">
    <text evidence="1">The sequence shown here is derived from an EMBL/GenBank/DDBJ whole genome shotgun (WGS) entry which is preliminary data.</text>
</comment>
<evidence type="ECO:0000313" key="1">
    <source>
        <dbReference type="EMBL" id="KAH3833968.1"/>
    </source>
</evidence>
<sequence>MKKWTSVHHFLAKTAQRATTALTRTRATASRAGQEITAKTNVRMERMANIATRPAAIA</sequence>
<proteinExistence type="predicted"/>
<accession>A0A9D4QJM8</accession>
<gene>
    <name evidence="1" type="ORF">DPMN_107285</name>
</gene>
<reference evidence="1" key="2">
    <citation type="submission" date="2020-11" db="EMBL/GenBank/DDBJ databases">
        <authorList>
            <person name="McCartney M.A."/>
            <person name="Auch B."/>
            <person name="Kono T."/>
            <person name="Mallez S."/>
            <person name="Becker A."/>
            <person name="Gohl D.M."/>
            <person name="Silverstein K.A.T."/>
            <person name="Koren S."/>
            <person name="Bechman K.B."/>
            <person name="Herman A."/>
            <person name="Abrahante J.E."/>
            <person name="Garbe J."/>
        </authorList>
    </citation>
    <scope>NUCLEOTIDE SEQUENCE</scope>
    <source>
        <strain evidence="1">Duluth1</strain>
        <tissue evidence="1">Whole animal</tissue>
    </source>
</reference>
<evidence type="ECO:0000313" key="2">
    <source>
        <dbReference type="Proteomes" id="UP000828390"/>
    </source>
</evidence>
<dbReference type="AlphaFoldDB" id="A0A9D4QJM8"/>